<gene>
    <name evidence="2" type="ORF">FCALED_LOCUS16964</name>
</gene>
<feature type="region of interest" description="Disordered" evidence="1">
    <location>
        <begin position="121"/>
        <end position="153"/>
    </location>
</feature>
<dbReference type="OrthoDB" id="2436819at2759"/>
<feature type="non-terminal residue" evidence="2">
    <location>
        <position position="153"/>
    </location>
</feature>
<accession>A0A9N9J219</accession>
<protein>
    <submittedName>
        <fullName evidence="2">15595_t:CDS:1</fullName>
    </submittedName>
</protein>
<evidence type="ECO:0000313" key="2">
    <source>
        <dbReference type="EMBL" id="CAG8761600.1"/>
    </source>
</evidence>
<evidence type="ECO:0000313" key="3">
    <source>
        <dbReference type="Proteomes" id="UP000789570"/>
    </source>
</evidence>
<dbReference type="Proteomes" id="UP000789570">
    <property type="component" value="Unassembled WGS sequence"/>
</dbReference>
<sequence>MVASNRIHLPIFTHNNPLYANIKGRVSIFVLKKINKQYQKAAHATIQEPLPPCIKSFSKTMGYSLVPQADENTSLHEDTLQPLLRNLQKRYQEWPKFQQVAAHVILDNMINAPLMVLQNPKVIPTRGRPSGTTNKRSTNSTKRDPSGFEFVVQ</sequence>
<feature type="compositionally biased region" description="Polar residues" evidence="1">
    <location>
        <begin position="130"/>
        <end position="140"/>
    </location>
</feature>
<dbReference type="AlphaFoldDB" id="A0A9N9J219"/>
<dbReference type="EMBL" id="CAJVPQ010022904">
    <property type="protein sequence ID" value="CAG8761600.1"/>
    <property type="molecule type" value="Genomic_DNA"/>
</dbReference>
<evidence type="ECO:0000256" key="1">
    <source>
        <dbReference type="SAM" id="MobiDB-lite"/>
    </source>
</evidence>
<name>A0A9N9J219_9GLOM</name>
<proteinExistence type="predicted"/>
<organism evidence="2 3">
    <name type="scientific">Funneliformis caledonium</name>
    <dbReference type="NCBI Taxonomy" id="1117310"/>
    <lineage>
        <taxon>Eukaryota</taxon>
        <taxon>Fungi</taxon>
        <taxon>Fungi incertae sedis</taxon>
        <taxon>Mucoromycota</taxon>
        <taxon>Glomeromycotina</taxon>
        <taxon>Glomeromycetes</taxon>
        <taxon>Glomerales</taxon>
        <taxon>Glomeraceae</taxon>
        <taxon>Funneliformis</taxon>
    </lineage>
</organism>
<comment type="caution">
    <text evidence="2">The sequence shown here is derived from an EMBL/GenBank/DDBJ whole genome shotgun (WGS) entry which is preliminary data.</text>
</comment>
<keyword evidence="3" id="KW-1185">Reference proteome</keyword>
<reference evidence="2" key="1">
    <citation type="submission" date="2021-06" db="EMBL/GenBank/DDBJ databases">
        <authorList>
            <person name="Kallberg Y."/>
            <person name="Tangrot J."/>
            <person name="Rosling A."/>
        </authorList>
    </citation>
    <scope>NUCLEOTIDE SEQUENCE</scope>
    <source>
        <strain evidence="2">UK204</strain>
    </source>
</reference>